<organism evidence="1">
    <name type="scientific">Myoviridae sp. ctgXL3</name>
    <dbReference type="NCBI Taxonomy" id="2826681"/>
    <lineage>
        <taxon>Viruses</taxon>
        <taxon>Duplodnaviria</taxon>
        <taxon>Heunggongvirae</taxon>
        <taxon>Uroviricota</taxon>
        <taxon>Caudoviricetes</taxon>
    </lineage>
</organism>
<sequence length="59" mass="6428">MSKKDENVHVVPNCTITRMLSANGSKTPLPTLDSKGVCSGVMKGKTPYALCQQCRVFKK</sequence>
<evidence type="ECO:0000313" key="1">
    <source>
        <dbReference type="EMBL" id="DAE21491.1"/>
    </source>
</evidence>
<dbReference type="EMBL" id="BK015712">
    <property type="protein sequence ID" value="DAE21491.1"/>
    <property type="molecule type" value="Genomic_DNA"/>
</dbReference>
<protein>
    <submittedName>
        <fullName evidence="1">Uncharacterized protein</fullName>
    </submittedName>
</protein>
<reference evidence="1" key="1">
    <citation type="journal article" date="2021" name="Proc. Natl. Acad. Sci. U.S.A.">
        <title>A Catalog of Tens of Thousands of Viruses from Human Metagenomes Reveals Hidden Associations with Chronic Diseases.</title>
        <authorList>
            <person name="Tisza M.J."/>
            <person name="Buck C.B."/>
        </authorList>
    </citation>
    <scope>NUCLEOTIDE SEQUENCE</scope>
    <source>
        <strain evidence="1">CtgXL3</strain>
    </source>
</reference>
<name>A0A8S5QRP5_9CAUD</name>
<accession>A0A8S5QRP5</accession>
<proteinExistence type="predicted"/>